<reference evidence="13 14" key="1">
    <citation type="journal article" date="2018" name="J. Allergy Clin. Immunol.">
        <title>High-quality assembly of Dermatophagoides pteronyssinus genome and transcriptome reveals a wide range of novel allergens.</title>
        <authorList>
            <person name="Liu X.Y."/>
            <person name="Yang K.Y."/>
            <person name="Wang M.Q."/>
            <person name="Kwok J.S."/>
            <person name="Zeng X."/>
            <person name="Yang Z."/>
            <person name="Xiao X.J."/>
            <person name="Lau C.P."/>
            <person name="Li Y."/>
            <person name="Huang Z.M."/>
            <person name="Ba J.G."/>
            <person name="Yim A.K."/>
            <person name="Ouyang C.Y."/>
            <person name="Ngai S.M."/>
            <person name="Chan T.F."/>
            <person name="Leung E.L."/>
            <person name="Liu L."/>
            <person name="Liu Z.G."/>
            <person name="Tsui S.K."/>
        </authorList>
    </citation>
    <scope>NUCLEOTIDE SEQUENCE [LARGE SCALE GENOMIC DNA]</scope>
    <source>
        <strain evidence="13">Derp</strain>
    </source>
</reference>
<sequence length="656" mass="75637">MTIFRRFWLRRSLTRLLIFLCITWVLFVLMYSYHGHTNSQTYGNSYEDISSSNINNIQQQQDVASAIANRLRSSRQQDDEDSSDDDTNRIDSHNHLIEIKDNPIKNIGKHKYHKKPNKNDDVPNLEAVIPLPFNSSSNGFGENGRPIIIPKNVSREIQKLIDIGWKDNAFNQYASDLMSLHRSLPDVRDPRCKSVGYEKKLPPTSVIICFHNEAWSVLLRTVYSVLDRSPPELIKEIILVDDFSDKEFLGKKLDDYVQKLKKVKVVRAKKREGLIRARLLGAAAATAPVLTYLDSHCECAEGWLEPLLDRIAKSSTAVVCPVIDVINDSTFEYHYNPDASALNVGGFDWNLQFNWHAVPFRERKRHKSPVEPVYSPTMAGGLFSIDKNFFEKLGTYDNGFDIWGGENLEISFKTWMCGGTLEIVPCSHVGHVFRSRSPYKWRSGVNVLKRNSIRLAEVWMDDYKKYYYDRIGNDLGDYGDVSSRKALREKLHCKSFDWYIKNIYPELFVPGDAIASGEIRNHGNSEYQMCIDSAAKRSDLHKPLGLYPCHKQGGNQYWLYSKIGEIRRDEACMDYAGRDVILYPCHGSKGNQYWSYNHELKQIKHVITSRCLEMTATKDRLIVQYCDPTNKFQQWTFSDYNSSKMENMQDADDVEE</sequence>
<evidence type="ECO:0000256" key="1">
    <source>
        <dbReference type="ARBA" id="ARBA00004323"/>
    </source>
</evidence>
<evidence type="ECO:0000313" key="14">
    <source>
        <dbReference type="Proteomes" id="UP000887458"/>
    </source>
</evidence>
<evidence type="ECO:0000256" key="3">
    <source>
        <dbReference type="ARBA" id="ARBA00022692"/>
    </source>
</evidence>
<evidence type="ECO:0000256" key="9">
    <source>
        <dbReference type="ARBA" id="ARBA00023157"/>
    </source>
</evidence>
<dbReference type="SUPFAM" id="SSF53448">
    <property type="entry name" value="Nucleotide-diphospho-sugar transferases"/>
    <property type="match status" value="1"/>
</dbReference>
<evidence type="ECO:0000256" key="7">
    <source>
        <dbReference type="ARBA" id="ARBA00023034"/>
    </source>
</evidence>
<dbReference type="EMBL" id="NJHN03000033">
    <property type="protein sequence ID" value="KAH9423174.1"/>
    <property type="molecule type" value="Genomic_DNA"/>
</dbReference>
<dbReference type="PROSITE" id="PS50231">
    <property type="entry name" value="RICIN_B_LECTIN"/>
    <property type="match status" value="1"/>
</dbReference>
<gene>
    <name evidence="13" type="primary">PGANT9</name>
    <name evidence="13" type="ORF">DERP_015267</name>
</gene>
<evidence type="ECO:0000256" key="4">
    <source>
        <dbReference type="ARBA" id="ARBA00022734"/>
    </source>
</evidence>
<dbReference type="InterPro" id="IPR045885">
    <property type="entry name" value="GalNAc-T"/>
</dbReference>
<keyword evidence="10" id="KW-0808">Transferase</keyword>
<comment type="subcellular location">
    <subcellularLocation>
        <location evidence="1 10">Golgi apparatus membrane</location>
        <topology evidence="1 10">Single-pass type II membrane protein</topology>
    </subcellularLocation>
</comment>
<comment type="cofactor">
    <cofactor evidence="10">
        <name>Mn(2+)</name>
        <dbReference type="ChEBI" id="CHEBI:29035"/>
    </cofactor>
</comment>
<keyword evidence="8 10" id="KW-0472">Membrane</keyword>
<evidence type="ECO:0000256" key="11">
    <source>
        <dbReference type="SAM" id="MobiDB-lite"/>
    </source>
</evidence>
<dbReference type="PANTHER" id="PTHR11675:SF131">
    <property type="entry name" value="POLYPEPTIDE N-ACETYLGALACTOSAMINYLTRANSFERASE 9-RELATED"/>
    <property type="match status" value="1"/>
</dbReference>
<dbReference type="SUPFAM" id="SSF50370">
    <property type="entry name" value="Ricin B-like lectins"/>
    <property type="match status" value="1"/>
</dbReference>
<keyword evidence="10" id="KW-0464">Manganese</keyword>
<dbReference type="Pfam" id="PF00652">
    <property type="entry name" value="Ricin_B_lectin"/>
    <property type="match status" value="1"/>
</dbReference>
<comment type="pathway">
    <text evidence="10">Protein modification; protein glycosylation.</text>
</comment>
<dbReference type="Gene3D" id="2.80.10.50">
    <property type="match status" value="1"/>
</dbReference>
<feature type="region of interest" description="Disordered" evidence="11">
    <location>
        <begin position="71"/>
        <end position="94"/>
    </location>
</feature>
<evidence type="ECO:0000256" key="8">
    <source>
        <dbReference type="ARBA" id="ARBA00023136"/>
    </source>
</evidence>
<dbReference type="Gene3D" id="3.90.550.10">
    <property type="entry name" value="Spore Coat Polysaccharide Biosynthesis Protein SpsA, Chain A"/>
    <property type="match status" value="1"/>
</dbReference>
<dbReference type="InterPro" id="IPR001173">
    <property type="entry name" value="Glyco_trans_2-like"/>
</dbReference>
<proteinExistence type="inferred from homology"/>
<evidence type="ECO:0000313" key="13">
    <source>
        <dbReference type="EMBL" id="KAH9423174.1"/>
    </source>
</evidence>
<feature type="domain" description="Ricin B lectin" evidence="12">
    <location>
        <begin position="517"/>
        <end position="638"/>
    </location>
</feature>
<dbReference type="InterPro" id="IPR035992">
    <property type="entry name" value="Ricin_B-like_lectins"/>
</dbReference>
<keyword evidence="6 10" id="KW-1133">Transmembrane helix</keyword>
<keyword evidence="9 10" id="KW-1015">Disulfide bond</keyword>
<feature type="transmembrane region" description="Helical" evidence="10">
    <location>
        <begin position="12"/>
        <end position="33"/>
    </location>
</feature>
<dbReference type="SMART" id="SM00458">
    <property type="entry name" value="RICIN"/>
    <property type="match status" value="1"/>
</dbReference>
<keyword evidence="5" id="KW-0735">Signal-anchor</keyword>
<dbReference type="EC" id="2.4.1.-" evidence="10"/>
<dbReference type="Proteomes" id="UP000887458">
    <property type="component" value="Unassembled WGS sequence"/>
</dbReference>
<evidence type="ECO:0000256" key="2">
    <source>
        <dbReference type="ARBA" id="ARBA00005680"/>
    </source>
</evidence>
<reference evidence="13 14" key="2">
    <citation type="journal article" date="2022" name="Mol. Biol. Evol.">
        <title>Comparative Genomics Reveals Insights into the Divergent Evolution of Astigmatic Mites and Household Pest Adaptations.</title>
        <authorList>
            <person name="Xiong Q."/>
            <person name="Wan A.T."/>
            <person name="Liu X."/>
            <person name="Fung C.S."/>
            <person name="Xiao X."/>
            <person name="Malainual N."/>
            <person name="Hou J."/>
            <person name="Wang L."/>
            <person name="Wang M."/>
            <person name="Yang K.Y."/>
            <person name="Cui Y."/>
            <person name="Leung E.L."/>
            <person name="Nong W."/>
            <person name="Shin S.K."/>
            <person name="Au S.W."/>
            <person name="Jeong K.Y."/>
            <person name="Chew F.T."/>
            <person name="Hui J.H."/>
            <person name="Leung T.F."/>
            <person name="Tungtrongchitr A."/>
            <person name="Zhong N."/>
            <person name="Liu Z."/>
            <person name="Tsui S.K."/>
        </authorList>
    </citation>
    <scope>NUCLEOTIDE SEQUENCE [LARGE SCALE GENOMIC DNA]</scope>
    <source>
        <strain evidence="13">Derp</strain>
    </source>
</reference>
<dbReference type="CDD" id="cd02510">
    <property type="entry name" value="pp-GalNAc-T"/>
    <property type="match status" value="1"/>
</dbReference>
<dbReference type="PANTHER" id="PTHR11675">
    <property type="entry name" value="N-ACETYLGALACTOSAMINYLTRANSFERASE"/>
    <property type="match status" value="1"/>
</dbReference>
<keyword evidence="4 10" id="KW-0430">Lectin</keyword>
<keyword evidence="3 10" id="KW-0812">Transmembrane</keyword>
<evidence type="ECO:0000259" key="12">
    <source>
        <dbReference type="SMART" id="SM00458"/>
    </source>
</evidence>
<name>A0ABQ8JKN5_DERPT</name>
<evidence type="ECO:0000256" key="6">
    <source>
        <dbReference type="ARBA" id="ARBA00022989"/>
    </source>
</evidence>
<keyword evidence="10" id="KW-0328">Glycosyltransferase</keyword>
<dbReference type="InterPro" id="IPR000772">
    <property type="entry name" value="Ricin_B_lectin"/>
</dbReference>
<dbReference type="CDD" id="cd23462">
    <property type="entry name" value="beta-trefoil_Ricin_Pgant9-like"/>
    <property type="match status" value="1"/>
</dbReference>
<comment type="similarity">
    <text evidence="2 10">Belongs to the glycosyltransferase 2 family. GalNAc-T subfamily.</text>
</comment>
<evidence type="ECO:0000256" key="10">
    <source>
        <dbReference type="RuleBase" id="RU361242"/>
    </source>
</evidence>
<comment type="caution">
    <text evidence="13">The sequence shown here is derived from an EMBL/GenBank/DDBJ whole genome shotgun (WGS) entry which is preliminary data.</text>
</comment>
<dbReference type="InterPro" id="IPR029044">
    <property type="entry name" value="Nucleotide-diphossugar_trans"/>
</dbReference>
<organism evidence="13 14">
    <name type="scientific">Dermatophagoides pteronyssinus</name>
    <name type="common">European house dust mite</name>
    <dbReference type="NCBI Taxonomy" id="6956"/>
    <lineage>
        <taxon>Eukaryota</taxon>
        <taxon>Metazoa</taxon>
        <taxon>Ecdysozoa</taxon>
        <taxon>Arthropoda</taxon>
        <taxon>Chelicerata</taxon>
        <taxon>Arachnida</taxon>
        <taxon>Acari</taxon>
        <taxon>Acariformes</taxon>
        <taxon>Sarcoptiformes</taxon>
        <taxon>Astigmata</taxon>
        <taxon>Psoroptidia</taxon>
        <taxon>Analgoidea</taxon>
        <taxon>Pyroglyphidae</taxon>
        <taxon>Dermatophagoidinae</taxon>
        <taxon>Dermatophagoides</taxon>
    </lineage>
</organism>
<keyword evidence="7 10" id="KW-0333">Golgi apparatus</keyword>
<evidence type="ECO:0000256" key="5">
    <source>
        <dbReference type="ARBA" id="ARBA00022968"/>
    </source>
</evidence>
<keyword evidence="14" id="KW-1185">Reference proteome</keyword>
<dbReference type="Pfam" id="PF00535">
    <property type="entry name" value="Glycos_transf_2"/>
    <property type="match status" value="1"/>
</dbReference>
<protein>
    <recommendedName>
        <fullName evidence="10">Polypeptide N-acetylgalactosaminyltransferase</fullName>
        <ecNumber evidence="10">2.4.1.-</ecNumber>
    </recommendedName>
    <alternativeName>
        <fullName evidence="10">Protein-UDP acetylgalactosaminyltransferase</fullName>
    </alternativeName>
</protein>
<accession>A0ABQ8JKN5</accession>